<evidence type="ECO:0000256" key="2">
    <source>
        <dbReference type="SAM" id="SignalP"/>
    </source>
</evidence>
<dbReference type="EMBL" id="BNAF01000018">
    <property type="protein sequence ID" value="GHE48510.1"/>
    <property type="molecule type" value="Genomic_DNA"/>
</dbReference>
<feature type="chain" id="PRO_5047243126" description="LTXXQ motif family protein" evidence="2">
    <location>
        <begin position="21"/>
        <end position="158"/>
    </location>
</feature>
<evidence type="ECO:0000313" key="4">
    <source>
        <dbReference type="Proteomes" id="UP000620550"/>
    </source>
</evidence>
<keyword evidence="4" id="KW-1185">Reference proteome</keyword>
<accession>A0ABQ3I414</accession>
<reference evidence="4" key="1">
    <citation type="journal article" date="2019" name="Int. J. Syst. Evol. Microbiol.">
        <title>The Global Catalogue of Microorganisms (GCM) 10K type strain sequencing project: providing services to taxonomists for standard genome sequencing and annotation.</title>
        <authorList>
            <consortium name="The Broad Institute Genomics Platform"/>
            <consortium name="The Broad Institute Genome Sequencing Center for Infectious Disease"/>
            <person name="Wu L."/>
            <person name="Ma J."/>
        </authorList>
    </citation>
    <scope>NUCLEOTIDE SEQUENCE [LARGE SCALE GENOMIC DNA]</scope>
    <source>
        <strain evidence="4">CGMCC 1.12966</strain>
    </source>
</reference>
<proteinExistence type="predicted"/>
<evidence type="ECO:0008006" key="5">
    <source>
        <dbReference type="Google" id="ProtNLM"/>
    </source>
</evidence>
<feature type="region of interest" description="Disordered" evidence="1">
    <location>
        <begin position="23"/>
        <end position="50"/>
    </location>
</feature>
<feature type="compositionally biased region" description="Basic and acidic residues" evidence="1">
    <location>
        <begin position="40"/>
        <end position="50"/>
    </location>
</feature>
<organism evidence="3 4">
    <name type="scientific">Sphingobacterium griseoflavum</name>
    <dbReference type="NCBI Taxonomy" id="1474952"/>
    <lineage>
        <taxon>Bacteria</taxon>
        <taxon>Pseudomonadati</taxon>
        <taxon>Bacteroidota</taxon>
        <taxon>Sphingobacteriia</taxon>
        <taxon>Sphingobacteriales</taxon>
        <taxon>Sphingobacteriaceae</taxon>
        <taxon>Sphingobacterium</taxon>
    </lineage>
</organism>
<dbReference type="RefSeq" id="WP_189627963.1">
    <property type="nucleotide sequence ID" value="NZ_BNAF01000018.1"/>
</dbReference>
<feature type="signal peptide" evidence="2">
    <location>
        <begin position="1"/>
        <end position="20"/>
    </location>
</feature>
<feature type="region of interest" description="Disordered" evidence="1">
    <location>
        <begin position="125"/>
        <end position="158"/>
    </location>
</feature>
<comment type="caution">
    <text evidence="3">The sequence shown here is derived from an EMBL/GenBank/DDBJ whole genome shotgun (WGS) entry which is preliminary data.</text>
</comment>
<name>A0ABQ3I414_9SPHI</name>
<evidence type="ECO:0000313" key="3">
    <source>
        <dbReference type="EMBL" id="GHE48510.1"/>
    </source>
</evidence>
<sequence length="158" mass="18209">MKKILSLVILFAGIGLTTFAQEQPTVDSKANRERKHPRQERRVEHRSPEEVAKLKTDRLDKHLNFTDEQRAAVFAVQLDQAKRQIAYRTEISALQKKWRQEAKGTKQELAQILTAEQQNVLKEKFAGERKDRMMRKPGGFKGRNNTNGEVQRDIDVAG</sequence>
<keyword evidence="2" id="KW-0732">Signal</keyword>
<gene>
    <name evidence="3" type="ORF">GCM10017764_34400</name>
</gene>
<protein>
    <recommendedName>
        <fullName evidence="5">LTXXQ motif family protein</fullName>
    </recommendedName>
</protein>
<evidence type="ECO:0000256" key="1">
    <source>
        <dbReference type="SAM" id="MobiDB-lite"/>
    </source>
</evidence>
<dbReference type="Proteomes" id="UP000620550">
    <property type="component" value="Unassembled WGS sequence"/>
</dbReference>